<dbReference type="Pfam" id="PF17762">
    <property type="entry name" value="HTH_ParB"/>
    <property type="match status" value="1"/>
</dbReference>
<protein>
    <submittedName>
        <fullName evidence="2">ParB-like nuclease domain-containing protein</fullName>
    </submittedName>
</protein>
<dbReference type="EMBL" id="FNEW01000001">
    <property type="protein sequence ID" value="SDJ25560.1"/>
    <property type="molecule type" value="Genomic_DNA"/>
</dbReference>
<dbReference type="Gene3D" id="1.10.10.2830">
    <property type="match status" value="1"/>
</dbReference>
<sequence length="300" mass="32726">MTATSNQGVIKSLAVGRSDIYRMDPRDLHVKVDWNCRSVNFNPDDAEDLALAESISQVGVKQALTVYTEDGKAFISDGHRRHGATMYAIEHLGAEIKSVPVQTEDRYSSEADRVFSQIVRNSGKPLTPIEQARVFKRLIDLGWTEKDIQQKTGLARQWIVELLELQAAPAAVTTLVAAGQVAATLAMATLKKHGGDGVKAAGDLTRAIDKAQAEGKKRATAKHMDAGEKPKPLLGDTVRLDALRDLCGYVENGTHTSVSISQDDATREWLVHVGKHFWTGKSLRDAIDNATASQAKETEE</sequence>
<dbReference type="CDD" id="cd16387">
    <property type="entry name" value="ParB_N_Srx"/>
    <property type="match status" value="1"/>
</dbReference>
<dbReference type="Proteomes" id="UP000198917">
    <property type="component" value="Unassembled WGS sequence"/>
</dbReference>
<comment type="caution">
    <text evidence="2">The sequence shown here is derived from an EMBL/GenBank/DDBJ whole genome shotgun (WGS) entry which is preliminary data.</text>
</comment>
<feature type="domain" description="ParB/Spo0J HTH" evidence="1">
    <location>
        <begin position="126"/>
        <end position="188"/>
    </location>
</feature>
<gene>
    <name evidence="2" type="ORF">SAMN05428983_0846</name>
</gene>
<evidence type="ECO:0000313" key="3">
    <source>
        <dbReference type="Proteomes" id="UP000198917"/>
    </source>
</evidence>
<organism evidence="2 3">
    <name type="scientific">Agrobacterium fabrum</name>
    <dbReference type="NCBI Taxonomy" id="1176649"/>
    <lineage>
        <taxon>Bacteria</taxon>
        <taxon>Pseudomonadati</taxon>
        <taxon>Pseudomonadota</taxon>
        <taxon>Alphaproteobacteria</taxon>
        <taxon>Hyphomicrobiales</taxon>
        <taxon>Rhizobiaceae</taxon>
        <taxon>Rhizobium/Agrobacterium group</taxon>
        <taxon>Agrobacterium</taxon>
        <taxon>Agrobacterium tumefaciens complex</taxon>
    </lineage>
</organism>
<dbReference type="Gene3D" id="3.90.1530.30">
    <property type="match status" value="1"/>
</dbReference>
<dbReference type="InterPro" id="IPR041468">
    <property type="entry name" value="HTH_ParB/Spo0J"/>
</dbReference>
<proteinExistence type="predicted"/>
<reference evidence="2 3" key="1">
    <citation type="submission" date="2016-10" db="EMBL/GenBank/DDBJ databases">
        <authorList>
            <person name="Varghese N."/>
            <person name="Submissions S."/>
        </authorList>
    </citation>
    <scope>NUCLEOTIDE SEQUENCE [LARGE SCALE GENOMIC DNA]</scope>
    <source>
        <strain evidence="2 3">PDC82</strain>
    </source>
</reference>
<name>A0A7Z7BHH9_9HYPH</name>
<dbReference type="InterPro" id="IPR036086">
    <property type="entry name" value="ParB/Sulfiredoxin_sf"/>
</dbReference>
<dbReference type="RefSeq" id="WP_092731810.1">
    <property type="nucleotide sequence ID" value="NZ_FNEW01000001.1"/>
</dbReference>
<dbReference type="SUPFAM" id="SSF109709">
    <property type="entry name" value="KorB DNA-binding domain-like"/>
    <property type="match status" value="1"/>
</dbReference>
<dbReference type="GO" id="GO:0005694">
    <property type="term" value="C:chromosome"/>
    <property type="evidence" value="ECO:0007669"/>
    <property type="project" value="TreeGrafter"/>
</dbReference>
<accession>A0A7Z7BHH9</accession>
<dbReference type="SUPFAM" id="SSF110849">
    <property type="entry name" value="ParB/Sulfiredoxin"/>
    <property type="match status" value="1"/>
</dbReference>
<evidence type="ECO:0000259" key="1">
    <source>
        <dbReference type="Pfam" id="PF17762"/>
    </source>
</evidence>
<dbReference type="PANTHER" id="PTHR33375:SF1">
    <property type="entry name" value="CHROMOSOME-PARTITIONING PROTEIN PARB-RELATED"/>
    <property type="match status" value="1"/>
</dbReference>
<dbReference type="PANTHER" id="PTHR33375">
    <property type="entry name" value="CHROMOSOME-PARTITIONING PROTEIN PARB-RELATED"/>
    <property type="match status" value="1"/>
</dbReference>
<evidence type="ECO:0000313" key="2">
    <source>
        <dbReference type="EMBL" id="SDJ25560.1"/>
    </source>
</evidence>
<dbReference type="AlphaFoldDB" id="A0A7Z7BHH9"/>
<dbReference type="GO" id="GO:0007059">
    <property type="term" value="P:chromosome segregation"/>
    <property type="evidence" value="ECO:0007669"/>
    <property type="project" value="TreeGrafter"/>
</dbReference>
<dbReference type="InterPro" id="IPR050336">
    <property type="entry name" value="Chromosome_partition/occlusion"/>
</dbReference>